<comment type="similarity">
    <text evidence="2 3">Belongs to the DegT/DnrJ/EryC1 family.</text>
</comment>
<organism evidence="4 5">
    <name type="scientific">Massilia jejuensis</name>
    <dbReference type="NCBI Taxonomy" id="648894"/>
    <lineage>
        <taxon>Bacteria</taxon>
        <taxon>Pseudomonadati</taxon>
        <taxon>Pseudomonadota</taxon>
        <taxon>Betaproteobacteria</taxon>
        <taxon>Burkholderiales</taxon>
        <taxon>Oxalobacteraceae</taxon>
        <taxon>Telluria group</taxon>
        <taxon>Massilia</taxon>
    </lineage>
</organism>
<dbReference type="CDD" id="cd00616">
    <property type="entry name" value="AHBA_syn"/>
    <property type="match status" value="1"/>
</dbReference>
<dbReference type="Gene3D" id="3.40.640.10">
    <property type="entry name" value="Type I PLP-dependent aspartate aminotransferase-like (Major domain)"/>
    <property type="match status" value="1"/>
</dbReference>
<keyword evidence="4" id="KW-0032">Aminotransferase</keyword>
<dbReference type="InterPro" id="IPR000653">
    <property type="entry name" value="DegT/StrS_aminotransferase"/>
</dbReference>
<evidence type="ECO:0000256" key="2">
    <source>
        <dbReference type="ARBA" id="ARBA00037999"/>
    </source>
</evidence>
<dbReference type="GO" id="GO:0008483">
    <property type="term" value="F:transaminase activity"/>
    <property type="evidence" value="ECO:0007669"/>
    <property type="project" value="UniProtKB-KW"/>
</dbReference>
<evidence type="ECO:0000313" key="4">
    <source>
        <dbReference type="EMBL" id="MFC5509952.1"/>
    </source>
</evidence>
<protein>
    <submittedName>
        <fullName evidence="4">DegT/DnrJ/EryC1/StrS family aminotransferase</fullName>
    </submittedName>
</protein>
<dbReference type="RefSeq" id="WP_379716573.1">
    <property type="nucleotide sequence ID" value="NZ_JBHSMS010000006.1"/>
</dbReference>
<sequence length="364" mass="39874">MQIEFLNLGRVNAEYDSAIRESIDRVLRSGYYILGEETAAFEREFARYCGVTHCIGVANGLDALHLILRGYGIAPGDEVIVPANTFIATWLAVSLVGARIVPVEPDPSTWNIAPERIEEAITSRTRAIMPVHLYGAPADMDAILDIARRHRLRVIEDAAQAHGARYGGLRAGSLGDAAGFSFYPGKNLGALGDGGAITTNDDELAERLRKLRNYGSSIKYQHEVAGVNSRLDEMQSAVLRVKLQHLDADNARRAALAAAYREALAETPLELIRVPEQAQSVWHLFAVRTPRRDALRDYLASRGVGTQIHYPVPCHRQAAFADQAWSALPVTELLQSEILSLPMAPYLSADDVAYVAAQVKAFFA</sequence>
<gene>
    <name evidence="4" type="ORF">ACFPOU_02280</name>
</gene>
<name>A0ABW0PDQ7_9BURK</name>
<dbReference type="Proteomes" id="UP001596031">
    <property type="component" value="Unassembled WGS sequence"/>
</dbReference>
<dbReference type="InterPro" id="IPR015422">
    <property type="entry name" value="PyrdxlP-dep_Trfase_small"/>
</dbReference>
<reference evidence="5" key="1">
    <citation type="journal article" date="2019" name="Int. J. Syst. Evol. Microbiol.">
        <title>The Global Catalogue of Microorganisms (GCM) 10K type strain sequencing project: providing services to taxonomists for standard genome sequencing and annotation.</title>
        <authorList>
            <consortium name="The Broad Institute Genomics Platform"/>
            <consortium name="The Broad Institute Genome Sequencing Center for Infectious Disease"/>
            <person name="Wu L."/>
            <person name="Ma J."/>
        </authorList>
    </citation>
    <scope>NUCLEOTIDE SEQUENCE [LARGE SCALE GENOMIC DNA]</scope>
    <source>
        <strain evidence="5">CCUG 38813</strain>
    </source>
</reference>
<dbReference type="PANTHER" id="PTHR30244">
    <property type="entry name" value="TRANSAMINASE"/>
    <property type="match status" value="1"/>
</dbReference>
<proteinExistence type="inferred from homology"/>
<keyword evidence="4" id="KW-0808">Transferase</keyword>
<evidence type="ECO:0000256" key="1">
    <source>
        <dbReference type="ARBA" id="ARBA00022898"/>
    </source>
</evidence>
<dbReference type="Gene3D" id="3.90.1150.10">
    <property type="entry name" value="Aspartate Aminotransferase, domain 1"/>
    <property type="match status" value="1"/>
</dbReference>
<dbReference type="EMBL" id="JBHSMS010000006">
    <property type="protein sequence ID" value="MFC5509952.1"/>
    <property type="molecule type" value="Genomic_DNA"/>
</dbReference>
<evidence type="ECO:0000256" key="3">
    <source>
        <dbReference type="RuleBase" id="RU004508"/>
    </source>
</evidence>
<dbReference type="Pfam" id="PF01041">
    <property type="entry name" value="DegT_DnrJ_EryC1"/>
    <property type="match status" value="1"/>
</dbReference>
<dbReference type="PIRSF" id="PIRSF000390">
    <property type="entry name" value="PLP_StrS"/>
    <property type="match status" value="1"/>
</dbReference>
<keyword evidence="5" id="KW-1185">Reference proteome</keyword>
<dbReference type="PANTHER" id="PTHR30244:SF36">
    <property type="entry name" value="3-OXO-GLUCOSE-6-PHOSPHATE:GLUTAMATE AMINOTRANSFERASE"/>
    <property type="match status" value="1"/>
</dbReference>
<comment type="caution">
    <text evidence="4">The sequence shown here is derived from an EMBL/GenBank/DDBJ whole genome shotgun (WGS) entry which is preliminary data.</text>
</comment>
<evidence type="ECO:0000313" key="5">
    <source>
        <dbReference type="Proteomes" id="UP001596031"/>
    </source>
</evidence>
<dbReference type="InterPro" id="IPR015424">
    <property type="entry name" value="PyrdxlP-dep_Trfase"/>
</dbReference>
<keyword evidence="1 3" id="KW-0663">Pyridoxal phosphate</keyword>
<accession>A0ABW0PDQ7</accession>
<dbReference type="InterPro" id="IPR015421">
    <property type="entry name" value="PyrdxlP-dep_Trfase_major"/>
</dbReference>
<dbReference type="SUPFAM" id="SSF53383">
    <property type="entry name" value="PLP-dependent transferases"/>
    <property type="match status" value="1"/>
</dbReference>